<dbReference type="InterPro" id="IPR011990">
    <property type="entry name" value="TPR-like_helical_dom_sf"/>
</dbReference>
<dbReference type="Proteomes" id="UP000825935">
    <property type="component" value="Chromosome 17"/>
</dbReference>
<protein>
    <recommendedName>
        <fullName evidence="5">Pentatricopeptide repeat-containing protein</fullName>
    </recommendedName>
</protein>
<name>A0A8T2SWF9_CERRI</name>
<dbReference type="NCBIfam" id="TIGR00756">
    <property type="entry name" value="PPR"/>
    <property type="match status" value="7"/>
</dbReference>
<dbReference type="InterPro" id="IPR046960">
    <property type="entry name" value="PPR_At4g14850-like_plant"/>
</dbReference>
<dbReference type="GO" id="GO:0009451">
    <property type="term" value="P:RNA modification"/>
    <property type="evidence" value="ECO:0007669"/>
    <property type="project" value="InterPro"/>
</dbReference>
<gene>
    <name evidence="3" type="ORF">KP509_17G019300</name>
</gene>
<organism evidence="3 4">
    <name type="scientific">Ceratopteris richardii</name>
    <name type="common">Triangle waterfern</name>
    <dbReference type="NCBI Taxonomy" id="49495"/>
    <lineage>
        <taxon>Eukaryota</taxon>
        <taxon>Viridiplantae</taxon>
        <taxon>Streptophyta</taxon>
        <taxon>Embryophyta</taxon>
        <taxon>Tracheophyta</taxon>
        <taxon>Polypodiopsida</taxon>
        <taxon>Polypodiidae</taxon>
        <taxon>Polypodiales</taxon>
        <taxon>Pteridineae</taxon>
        <taxon>Pteridaceae</taxon>
        <taxon>Parkerioideae</taxon>
        <taxon>Ceratopteris</taxon>
    </lineage>
</organism>
<dbReference type="FunFam" id="1.25.40.10:FF:000285">
    <property type="entry name" value="Pentatricopeptide repeat-containing protein, chloroplastic"/>
    <property type="match status" value="1"/>
</dbReference>
<dbReference type="AlphaFoldDB" id="A0A8T2SWF9"/>
<sequence length="1142" mass="126249">MRLATTKHTNSSSRQTISRIFITLPAEIPAISTGVLSCISRGIYSALLQEDPDAFPLLPEKTLYILRECTHKKNVKDADRLYRFIVGNGLQCYSFWADHIIPLFGFSGTLQQAVQAFHRVVHPTVQTWRAIIALHIKFAKSSMVLSLYDLMLTNAVAPDRVTYLHAIQACGLESALSSGMRIHNHVIEDGYDSNSSVANTLIDMYSKCGQMDEACCVFNHLSSKSVVSWGALIGGYSKKGQCHKVFELVIKMQQNKVKINNIIISCILKSCNTPESLAEGRLTHILAINGGVESDSLATRALINMYISCNSLQDAQSVFDSTKQIDMKSWGTMTAGYAQSGLGDAACQLFQEMQQNGHQLDRVILLCMVQACQSTESSKEGRLIHQRILKEGFETYIHLGNALIDMHVVRGSLEDAQNVFDRLVTKDVISWAAIISGYVQHDCSEVALSLFDSMQESHIEPDILIYLWVLKACAKLRSLGPGISLHNDILYKGFESDISVCGSLIDMYSGCGSLEEALFLFNSVSDPSIVLWGAMISGCVQHGHDLLALDLFKRMQRQGLQPDTALSTSLLKACSRTGSIEEGRILHRNLDRHELKLNTTLANCIIDMYSKCGSIAEAHETFESLPTRGVSCWSTMIIAYIEANLIHPAFDLIDKMLEEGISPDKTLFLHLCKTCGQIKATGWANLVFDLLIRAGLDSCSVVGSSLIDMYARCACLMEAESVLNKLPNIDIVCWGALLTGYIHCGYALPVLDLFKETADAGVEADRAVFLSVLKACGAMMFLEEGRILHSYIIECSLEADVMIISTLIDMYCKCGTFVEGQSLLSKSQCSNEVSCGAMISGYVSYGCGIPAFDLFKAMQKEDLDIGKPILLCILKACRDIGAMDQGRIIHNQVISSNFETDLLVGNTLIDMYSKCGSPKDAYKVFEGLSERDIVSWSIIICAYASQGDWESTFYMLKAMQSHGMQPDDPLFISVLSACSQNGLLNEGCRKFGQMEGEYSLSPRIDHFNCMVDVLGRGGNLSEAEDMLRTMPSAPNSVSWLSMLTGCRLYGNKKLNGSVDKGEQVELDLFPSRLKPWKFCPNSDQFLKVHETVNQSQCVRRTWPQEDYCVYNCEIGISYNKSGDMCANFEGSMLTLGEKKSME</sequence>
<dbReference type="GO" id="GO:0003723">
    <property type="term" value="F:RNA binding"/>
    <property type="evidence" value="ECO:0007669"/>
    <property type="project" value="InterPro"/>
</dbReference>
<feature type="repeat" description="PPR" evidence="2">
    <location>
        <begin position="528"/>
        <end position="562"/>
    </location>
</feature>
<evidence type="ECO:0000256" key="2">
    <source>
        <dbReference type="PROSITE-ProRule" id="PRU00708"/>
    </source>
</evidence>
<accession>A0A8T2SWF9</accession>
<dbReference type="GO" id="GO:0048731">
    <property type="term" value="P:system development"/>
    <property type="evidence" value="ECO:0007669"/>
    <property type="project" value="UniProtKB-ARBA"/>
</dbReference>
<evidence type="ECO:0000313" key="3">
    <source>
        <dbReference type="EMBL" id="KAH7372755.1"/>
    </source>
</evidence>
<dbReference type="Gene3D" id="1.25.40.10">
    <property type="entry name" value="Tetratricopeptide repeat domain"/>
    <property type="match status" value="8"/>
</dbReference>
<comment type="caution">
    <text evidence="3">The sequence shown here is derived from an EMBL/GenBank/DDBJ whole genome shotgun (WGS) entry which is preliminary data.</text>
</comment>
<feature type="repeat" description="PPR" evidence="2">
    <location>
        <begin position="326"/>
        <end position="360"/>
    </location>
</feature>
<evidence type="ECO:0000313" key="4">
    <source>
        <dbReference type="Proteomes" id="UP000825935"/>
    </source>
</evidence>
<dbReference type="PANTHER" id="PTHR47926:SF533">
    <property type="entry name" value="DYW DOMAIN-CONTAINING PROTEIN"/>
    <property type="match status" value="1"/>
</dbReference>
<dbReference type="FunFam" id="1.25.40.10:FF:000158">
    <property type="entry name" value="pentatricopeptide repeat-containing protein At2g33680"/>
    <property type="match status" value="1"/>
</dbReference>
<dbReference type="EMBL" id="CM035422">
    <property type="protein sequence ID" value="KAH7372755.1"/>
    <property type="molecule type" value="Genomic_DNA"/>
</dbReference>
<feature type="repeat" description="PPR" evidence="2">
    <location>
        <begin position="427"/>
        <end position="461"/>
    </location>
</feature>
<feature type="repeat" description="PPR" evidence="2">
    <location>
        <begin position="629"/>
        <end position="663"/>
    </location>
</feature>
<evidence type="ECO:0008006" key="5">
    <source>
        <dbReference type="Google" id="ProtNLM"/>
    </source>
</evidence>
<keyword evidence="1" id="KW-0677">Repeat</keyword>
<evidence type="ECO:0000256" key="1">
    <source>
        <dbReference type="ARBA" id="ARBA00022737"/>
    </source>
</evidence>
<dbReference type="OrthoDB" id="185373at2759"/>
<reference evidence="3" key="1">
    <citation type="submission" date="2021-08" db="EMBL/GenBank/DDBJ databases">
        <title>WGS assembly of Ceratopteris richardii.</title>
        <authorList>
            <person name="Marchant D.B."/>
            <person name="Chen G."/>
            <person name="Jenkins J."/>
            <person name="Shu S."/>
            <person name="Leebens-Mack J."/>
            <person name="Grimwood J."/>
            <person name="Schmutz J."/>
            <person name="Soltis P."/>
            <person name="Soltis D."/>
            <person name="Chen Z.-H."/>
        </authorList>
    </citation>
    <scope>NUCLEOTIDE SEQUENCE</scope>
    <source>
        <strain evidence="3">Whitten #5841</strain>
        <tissue evidence="3">Leaf</tissue>
    </source>
</reference>
<feature type="repeat" description="PPR" evidence="2">
    <location>
        <begin position="932"/>
        <end position="966"/>
    </location>
</feature>
<dbReference type="PANTHER" id="PTHR47926">
    <property type="entry name" value="PENTATRICOPEPTIDE REPEAT-CONTAINING PROTEIN"/>
    <property type="match status" value="1"/>
</dbReference>
<dbReference type="Pfam" id="PF01535">
    <property type="entry name" value="PPR"/>
    <property type="match status" value="13"/>
</dbReference>
<proteinExistence type="predicted"/>
<keyword evidence="4" id="KW-1185">Reference proteome</keyword>
<dbReference type="PROSITE" id="PS51375">
    <property type="entry name" value="PPR"/>
    <property type="match status" value="6"/>
</dbReference>
<dbReference type="InterPro" id="IPR002885">
    <property type="entry name" value="PPR_rpt"/>
</dbReference>
<feature type="repeat" description="PPR" evidence="2">
    <location>
        <begin position="194"/>
        <end position="228"/>
    </location>
</feature>
<dbReference type="FunFam" id="1.25.40.10:FF:000073">
    <property type="entry name" value="Pentatricopeptide repeat-containing protein chloroplastic"/>
    <property type="match status" value="2"/>
</dbReference>